<dbReference type="EMBL" id="CM042057">
    <property type="protein sequence ID" value="KAI3692815.1"/>
    <property type="molecule type" value="Genomic_DNA"/>
</dbReference>
<proteinExistence type="predicted"/>
<dbReference type="Proteomes" id="UP001055879">
    <property type="component" value="Linkage Group LG11"/>
</dbReference>
<comment type="caution">
    <text evidence="1">The sequence shown here is derived from an EMBL/GenBank/DDBJ whole genome shotgun (WGS) entry which is preliminary data.</text>
</comment>
<protein>
    <submittedName>
        <fullName evidence="1">Uncharacterized protein</fullName>
    </submittedName>
</protein>
<accession>A0ACB8Z9H0</accession>
<name>A0ACB8Z9H0_ARCLA</name>
<reference evidence="1 2" key="2">
    <citation type="journal article" date="2022" name="Mol. Ecol. Resour.">
        <title>The genomes of chicory, endive, great burdock and yacon provide insights into Asteraceae paleo-polyploidization history and plant inulin production.</title>
        <authorList>
            <person name="Fan W."/>
            <person name="Wang S."/>
            <person name="Wang H."/>
            <person name="Wang A."/>
            <person name="Jiang F."/>
            <person name="Liu H."/>
            <person name="Zhao H."/>
            <person name="Xu D."/>
            <person name="Zhang Y."/>
        </authorList>
    </citation>
    <scope>NUCLEOTIDE SEQUENCE [LARGE SCALE GENOMIC DNA]</scope>
    <source>
        <strain evidence="2">cv. Niubang</strain>
    </source>
</reference>
<organism evidence="1 2">
    <name type="scientific">Arctium lappa</name>
    <name type="common">Greater burdock</name>
    <name type="synonym">Lappa major</name>
    <dbReference type="NCBI Taxonomy" id="4217"/>
    <lineage>
        <taxon>Eukaryota</taxon>
        <taxon>Viridiplantae</taxon>
        <taxon>Streptophyta</taxon>
        <taxon>Embryophyta</taxon>
        <taxon>Tracheophyta</taxon>
        <taxon>Spermatophyta</taxon>
        <taxon>Magnoliopsida</taxon>
        <taxon>eudicotyledons</taxon>
        <taxon>Gunneridae</taxon>
        <taxon>Pentapetalae</taxon>
        <taxon>asterids</taxon>
        <taxon>campanulids</taxon>
        <taxon>Asterales</taxon>
        <taxon>Asteraceae</taxon>
        <taxon>Carduoideae</taxon>
        <taxon>Cardueae</taxon>
        <taxon>Arctiinae</taxon>
        <taxon>Arctium</taxon>
    </lineage>
</organism>
<evidence type="ECO:0000313" key="2">
    <source>
        <dbReference type="Proteomes" id="UP001055879"/>
    </source>
</evidence>
<keyword evidence="2" id="KW-1185">Reference proteome</keyword>
<sequence>MVEVRNYSKLVRKSKNALSESFLSLLFFATKIYFSSKSVVCFNSFVLPADPMESQPPKQVSPLISSS</sequence>
<gene>
    <name evidence="1" type="ORF">L6452_32638</name>
</gene>
<reference evidence="2" key="1">
    <citation type="journal article" date="2022" name="Mol. Ecol. Resour.">
        <title>The genomes of chicory, endive, great burdock and yacon provide insights into Asteraceae palaeo-polyploidization history and plant inulin production.</title>
        <authorList>
            <person name="Fan W."/>
            <person name="Wang S."/>
            <person name="Wang H."/>
            <person name="Wang A."/>
            <person name="Jiang F."/>
            <person name="Liu H."/>
            <person name="Zhao H."/>
            <person name="Xu D."/>
            <person name="Zhang Y."/>
        </authorList>
    </citation>
    <scope>NUCLEOTIDE SEQUENCE [LARGE SCALE GENOMIC DNA]</scope>
    <source>
        <strain evidence="2">cv. Niubang</strain>
    </source>
</reference>
<evidence type="ECO:0000313" key="1">
    <source>
        <dbReference type="EMBL" id="KAI3692815.1"/>
    </source>
</evidence>